<comment type="caution">
    <text evidence="19">The sequence shown here is derived from an EMBL/GenBank/DDBJ whole genome shotgun (WGS) entry which is preliminary data.</text>
</comment>
<dbReference type="SUPFAM" id="SSF57850">
    <property type="entry name" value="RING/U-box"/>
    <property type="match status" value="1"/>
</dbReference>
<dbReference type="SMART" id="SM00184">
    <property type="entry name" value="RING"/>
    <property type="match status" value="1"/>
</dbReference>
<reference evidence="19" key="1">
    <citation type="journal article" date="2023" name="Mol. Phylogenet. Evol.">
        <title>Genome-scale phylogeny and comparative genomics of the fungal order Sordariales.</title>
        <authorList>
            <person name="Hensen N."/>
            <person name="Bonometti L."/>
            <person name="Westerberg I."/>
            <person name="Brannstrom I.O."/>
            <person name="Guillou S."/>
            <person name="Cros-Aarteil S."/>
            <person name="Calhoun S."/>
            <person name="Haridas S."/>
            <person name="Kuo A."/>
            <person name="Mondo S."/>
            <person name="Pangilinan J."/>
            <person name="Riley R."/>
            <person name="LaButti K."/>
            <person name="Andreopoulos B."/>
            <person name="Lipzen A."/>
            <person name="Chen C."/>
            <person name="Yan M."/>
            <person name="Daum C."/>
            <person name="Ng V."/>
            <person name="Clum A."/>
            <person name="Steindorff A."/>
            <person name="Ohm R.A."/>
            <person name="Martin F."/>
            <person name="Silar P."/>
            <person name="Natvig D.O."/>
            <person name="Lalanne C."/>
            <person name="Gautier V."/>
            <person name="Ament-Velasquez S.L."/>
            <person name="Kruys A."/>
            <person name="Hutchinson M.I."/>
            <person name="Powell A.J."/>
            <person name="Barry K."/>
            <person name="Miller A.N."/>
            <person name="Grigoriev I.V."/>
            <person name="Debuchy R."/>
            <person name="Gladieux P."/>
            <person name="Hiltunen Thoren M."/>
            <person name="Johannesson H."/>
        </authorList>
    </citation>
    <scope>NUCLEOTIDE SEQUENCE</scope>
    <source>
        <strain evidence="19">CBS 958.72</strain>
    </source>
</reference>
<comment type="function">
    <text evidence="16">E3 ubiquitin-protein ligase. Component of the ribosome quality control complex (RQC), a ribosome-associated complex that mediates ubiquitination and extraction of incompletely synthesized nascent chains for proteasomal degradation.</text>
</comment>
<evidence type="ECO:0000256" key="5">
    <source>
        <dbReference type="ARBA" id="ARBA00012483"/>
    </source>
</evidence>
<gene>
    <name evidence="19" type="ORF">B0T24DRAFT_610474</name>
</gene>
<dbReference type="Pfam" id="PF23009">
    <property type="entry name" value="UBC_like"/>
    <property type="match status" value="1"/>
</dbReference>
<dbReference type="InterPro" id="IPR039804">
    <property type="entry name" value="RING-CH-C4HC3_LTN1"/>
</dbReference>
<dbReference type="InterPro" id="IPR001841">
    <property type="entry name" value="Znf_RING"/>
</dbReference>
<comment type="subunit">
    <text evidence="16">Component of the ribosome quality control complex (RQC).</text>
</comment>
<name>A0AAE0KLL2_9PEZI</name>
<evidence type="ECO:0000256" key="13">
    <source>
        <dbReference type="ARBA" id="ARBA00022833"/>
    </source>
</evidence>
<proteinExistence type="inferred from homology"/>
<keyword evidence="11 15" id="KW-0863">Zinc-finger</keyword>
<dbReference type="SMART" id="SM00744">
    <property type="entry name" value="RINGv"/>
    <property type="match status" value="1"/>
</dbReference>
<evidence type="ECO:0000256" key="8">
    <source>
        <dbReference type="ARBA" id="ARBA00022679"/>
    </source>
</evidence>
<dbReference type="GO" id="GO:0072344">
    <property type="term" value="P:rescue of stalled ribosome"/>
    <property type="evidence" value="ECO:0007669"/>
    <property type="project" value="UniProtKB-UniRule"/>
</dbReference>
<evidence type="ECO:0000256" key="4">
    <source>
        <dbReference type="ARBA" id="ARBA00007997"/>
    </source>
</evidence>
<evidence type="ECO:0000256" key="14">
    <source>
        <dbReference type="ARBA" id="ARBA00055150"/>
    </source>
</evidence>
<dbReference type="Pfam" id="PF13639">
    <property type="entry name" value="zf-RING_2"/>
    <property type="match status" value="1"/>
</dbReference>
<evidence type="ECO:0000256" key="7">
    <source>
        <dbReference type="ARBA" id="ARBA00022490"/>
    </source>
</evidence>
<dbReference type="InterPro" id="IPR016024">
    <property type="entry name" value="ARM-type_fold"/>
</dbReference>
<dbReference type="Proteomes" id="UP001287356">
    <property type="component" value="Unassembled WGS sequence"/>
</dbReference>
<evidence type="ECO:0000256" key="2">
    <source>
        <dbReference type="ARBA" id="ARBA00004514"/>
    </source>
</evidence>
<evidence type="ECO:0000256" key="6">
    <source>
        <dbReference type="ARBA" id="ARBA00017157"/>
    </source>
</evidence>
<dbReference type="PANTHER" id="PTHR12389:SF0">
    <property type="entry name" value="E3 UBIQUITIN-PROTEIN LIGASE LISTERIN"/>
    <property type="match status" value="1"/>
</dbReference>
<dbReference type="InterPro" id="IPR054477">
    <property type="entry name" value="LTN1_E3_ligase_6th"/>
</dbReference>
<accession>A0AAE0KLL2</accession>
<dbReference type="EMBL" id="JAULSN010000002">
    <property type="protein sequence ID" value="KAK3378983.1"/>
    <property type="molecule type" value="Genomic_DNA"/>
</dbReference>
<dbReference type="SUPFAM" id="SSF48371">
    <property type="entry name" value="ARM repeat"/>
    <property type="match status" value="1"/>
</dbReference>
<comment type="function">
    <text evidence="14">E3 ubiquitin-protein ligase component of the ribosome quality control complex (RQC), a ribosome-associated complex that mediates ubiquitination and extraction of incompletely synthesized nascent chains for proteasomal degradation. Mediates ubiquitination of proteins derived from mRNAs lacking stop codons (non-stop proteins) and other translation arrest products induced by poly-lysine sequences and tandem rare codons. Ubiquitination leads to CDC48 recruitment for extraction and degradation of the incomplete translation product. May indirectly play a role in chromatin function and transcription.</text>
</comment>
<sequence>MATGGGFGGFATSSTTLSYITPPPNLSDIPQDAIVPFKNLLKKDSTTKSKALEEILAYAQSHPYENGGVEEPVLEAWTTLYARLSIDNARRVRELSHTLLIELLKSAKTRMEKRVPSIIGPWLAGTFDKDKGVARIATEGLASLLKTEEKLNQFWRKLQSQILDFAIEAIRESPSTLSDLRSSTLEDANAKYFRVVGCSLSLVLALVRKAEPTKIQGLLGRYFEVDSIWSLATAEEPFVRRTLFQLLQACIETSPEFIKPRLPQIGRAIFVDGLKTAQSGSATDFVAVMASLTKTFPQVWGTRQEPLSRLQRFVEKGSQGGSAAYWQELDRLLAALGKKPISPAMVNFMKSLRTGISDRLEPRANAPYGWRAYLNMLQRAIDDSVPSSDFLNEAVFPLTRQFLHPTPELSSWTAPSDPPVFPLVWRILARHPNTAVRESAKEEWQRLSASFSSRIANSDAEDPKSSGKSKFGLAEEGDRWFKLVASILKENCLDEDKPLLSTIIASSSQILKDASDLLSKRDYQQTALASIIQSAFEHCPATFADESLFSSLFPLDNATKLKTLVNSQSFRLLAPCLEGIAETHKDQFQVIWNALIESSINPSDPPSLPAIATLISTPSGADLAIHTNLLQAFLVSNWLHCVQNLSSDAWKVSETSLEHGAVCSAALESIASSLVERLDVSTMSGPALKALEMIIRKEGAVFSKDQQLHIDLITRLLALTEISDPSVVNKARVVRALLDNHRPAERHPLIAINEKNLDDVGPSSLGPDVLVQQAVGVLGAGNLPEEDLFPNVNVWMAEMRQFLRDTPNPCLSLTSTMGGAYFLVKKISSPPLADGGQLDDTESPPKRDGQGRSIPARMAIFTSKLLSLGVNLASLPDNFQVELLYLLCLTKALAADQLTVMQPEGLWRLNQGEEGLADVEEFVALVDKIMNDVVADASGWRQFRPTDNTLVGRLIGLLLRSAGDPSPAAFYSAKVLGYLFQTLTEEHGPPLHLEAWLGELGVMKATPSTIFVATAFLTGFGEALTSSTTVSSLCNRLVSEVMGSSPSSPKTLFSAVLMNSCLSVYQGGQIPVENRKLVFALKQMTSWTSTPAEVSNQLAAETCKAIQQIYPHVKDVYGPYWEQTVDYCIWLWNKAAKDRIDIRLPYLHSSLKLVSTLELSCAAGEANEDLAEVLEQRSQAKSKALIGLLKTPRNTNTQPCQIVDAILCRAVENIPLKNVNDLSALYEQVASGSRAIQQAAFGLLHRALPAAQEEISVDVLLEDKVARLPDELLSLLLEPPTLEAYPYELVAQFPGPVRTYLLSWYLIFDACSKASYKVRGDYAELLKEQSHFNPFMTFMFDVLGHSAADAINLEKEGFTVDHIRSYSLKLAEAEPEERNLHWLLIHLFYLTLKHLPGLFKTWYYLVCSSKQTKIAIDSWIPKYFSPIIISEALNEVVEWAENQPEPGDDEKELVVQVSKSSRQITAGYEIDDEIASIFIRIPSEYPLGVVEVGSVSRVAIAVDDRKWKAWIKATEGQIMFSEGGISFTEGLTVFRQNVRAAMKGHTECAICYSIVSSDKKLPDKECETCKHCFHRVCLYKWFSTSERNTCPLCRNPIDYLGPGKSRRN</sequence>
<dbReference type="PROSITE" id="PS50089">
    <property type="entry name" value="ZF_RING_2"/>
    <property type="match status" value="1"/>
</dbReference>
<evidence type="ECO:0000256" key="3">
    <source>
        <dbReference type="ARBA" id="ARBA00004906"/>
    </source>
</evidence>
<dbReference type="InterPro" id="IPR054478">
    <property type="entry name" value="LTN1_UBC"/>
</dbReference>
<keyword evidence="8 16" id="KW-0808">Transferase</keyword>
<keyword evidence="12 16" id="KW-0833">Ubl conjugation pathway</keyword>
<keyword evidence="13 16" id="KW-0862">Zinc</keyword>
<feature type="domain" description="RING-type" evidence="18">
    <location>
        <begin position="1548"/>
        <end position="1594"/>
    </location>
</feature>
<dbReference type="Gene3D" id="3.30.40.10">
    <property type="entry name" value="Zinc/RING finger domain, C3HC4 (zinc finger)"/>
    <property type="match status" value="1"/>
</dbReference>
<comment type="subcellular location">
    <subcellularLocation>
        <location evidence="2">Cytoplasm</location>
        <location evidence="2">Cytosol</location>
    </subcellularLocation>
</comment>
<dbReference type="Pfam" id="PF22999">
    <property type="entry name" value="LTN1_E3_ligase_6th"/>
    <property type="match status" value="1"/>
</dbReference>
<keyword evidence="7" id="KW-0963">Cytoplasm</keyword>
<dbReference type="InterPro" id="IPR011016">
    <property type="entry name" value="Znf_RING-CH"/>
</dbReference>
<dbReference type="SMART" id="SM01197">
    <property type="entry name" value="FANCL_C"/>
    <property type="match status" value="1"/>
</dbReference>
<organism evidence="19 20">
    <name type="scientific">Lasiosphaeria ovina</name>
    <dbReference type="NCBI Taxonomy" id="92902"/>
    <lineage>
        <taxon>Eukaryota</taxon>
        <taxon>Fungi</taxon>
        <taxon>Dikarya</taxon>
        <taxon>Ascomycota</taxon>
        <taxon>Pezizomycotina</taxon>
        <taxon>Sordariomycetes</taxon>
        <taxon>Sordariomycetidae</taxon>
        <taxon>Sordariales</taxon>
        <taxon>Lasiosphaeriaceae</taxon>
        <taxon>Lasiosphaeria</taxon>
    </lineage>
</organism>
<evidence type="ECO:0000256" key="17">
    <source>
        <dbReference type="SAM" id="MobiDB-lite"/>
    </source>
</evidence>
<dbReference type="GO" id="GO:0061630">
    <property type="term" value="F:ubiquitin protein ligase activity"/>
    <property type="evidence" value="ECO:0007669"/>
    <property type="project" value="UniProtKB-UniRule"/>
</dbReference>
<dbReference type="InterPro" id="IPR057030">
    <property type="entry name" value="TPR_Rkr-1"/>
</dbReference>
<dbReference type="GO" id="GO:1990112">
    <property type="term" value="C:RQC complex"/>
    <property type="evidence" value="ECO:0007669"/>
    <property type="project" value="UniProtKB-UniRule"/>
</dbReference>
<evidence type="ECO:0000313" key="20">
    <source>
        <dbReference type="Proteomes" id="UP001287356"/>
    </source>
</evidence>
<evidence type="ECO:0000256" key="15">
    <source>
        <dbReference type="PROSITE-ProRule" id="PRU00175"/>
    </source>
</evidence>
<protein>
    <recommendedName>
        <fullName evidence="6 16">E3 ubiquitin-protein ligase listerin</fullName>
        <ecNumber evidence="5 16">2.3.2.27</ecNumber>
    </recommendedName>
    <alternativeName>
        <fullName evidence="16">RING-type E3 ubiquitin transferase listerin</fullName>
    </alternativeName>
</protein>
<comment type="pathway">
    <text evidence="3 16">Protein modification; protein ubiquitination.</text>
</comment>
<evidence type="ECO:0000256" key="1">
    <source>
        <dbReference type="ARBA" id="ARBA00000900"/>
    </source>
</evidence>
<keyword evidence="10" id="KW-0677">Repeat</keyword>
<comment type="catalytic activity">
    <reaction evidence="1 16">
        <text>S-ubiquitinyl-[E2 ubiquitin-conjugating enzyme]-L-cysteine + [acceptor protein]-L-lysine = [E2 ubiquitin-conjugating enzyme]-L-cysteine + N(6)-ubiquitinyl-[acceptor protein]-L-lysine.</text>
        <dbReference type="EC" id="2.3.2.27"/>
    </reaction>
</comment>
<evidence type="ECO:0000313" key="19">
    <source>
        <dbReference type="EMBL" id="KAK3378983.1"/>
    </source>
</evidence>
<dbReference type="CDD" id="cd16491">
    <property type="entry name" value="RING-CH-C4HC3_LTN1"/>
    <property type="match status" value="1"/>
</dbReference>
<evidence type="ECO:0000259" key="18">
    <source>
        <dbReference type="PROSITE" id="PS50089"/>
    </source>
</evidence>
<evidence type="ECO:0000256" key="11">
    <source>
        <dbReference type="ARBA" id="ARBA00022771"/>
    </source>
</evidence>
<dbReference type="InterPro" id="IPR013083">
    <property type="entry name" value="Znf_RING/FYVE/PHD"/>
</dbReference>
<keyword evidence="20" id="KW-1185">Reference proteome</keyword>
<comment type="similarity">
    <text evidence="4 16">Belongs to the LTN1 family.</text>
</comment>
<dbReference type="GO" id="GO:0043023">
    <property type="term" value="F:ribosomal large subunit binding"/>
    <property type="evidence" value="ECO:0007669"/>
    <property type="project" value="TreeGrafter"/>
</dbReference>
<evidence type="ECO:0000256" key="12">
    <source>
        <dbReference type="ARBA" id="ARBA00022786"/>
    </source>
</evidence>
<dbReference type="Pfam" id="PF22958">
    <property type="entry name" value="Ltn1_1st"/>
    <property type="match status" value="1"/>
</dbReference>
<dbReference type="EC" id="2.3.2.27" evidence="5 16"/>
<reference evidence="19" key="2">
    <citation type="submission" date="2023-06" db="EMBL/GenBank/DDBJ databases">
        <authorList>
            <consortium name="Lawrence Berkeley National Laboratory"/>
            <person name="Haridas S."/>
            <person name="Hensen N."/>
            <person name="Bonometti L."/>
            <person name="Westerberg I."/>
            <person name="Brannstrom I.O."/>
            <person name="Guillou S."/>
            <person name="Cros-Aarteil S."/>
            <person name="Calhoun S."/>
            <person name="Kuo A."/>
            <person name="Mondo S."/>
            <person name="Pangilinan J."/>
            <person name="Riley R."/>
            <person name="Labutti K."/>
            <person name="Andreopoulos B."/>
            <person name="Lipzen A."/>
            <person name="Chen C."/>
            <person name="Yanf M."/>
            <person name="Daum C."/>
            <person name="Ng V."/>
            <person name="Clum A."/>
            <person name="Steindorff A."/>
            <person name="Ohm R."/>
            <person name="Martin F."/>
            <person name="Silar P."/>
            <person name="Natvig D."/>
            <person name="Lalanne C."/>
            <person name="Gautier V."/>
            <person name="Ament-Velasquez S.L."/>
            <person name="Kruys A."/>
            <person name="Hutchinson M.I."/>
            <person name="Powell A.J."/>
            <person name="Barry K."/>
            <person name="Miller A.N."/>
            <person name="Grigoriev I.V."/>
            <person name="Debuchy R."/>
            <person name="Gladieux P."/>
            <person name="Thoren M.H."/>
            <person name="Johannesson H."/>
        </authorList>
    </citation>
    <scope>NUCLEOTIDE SEQUENCE</scope>
    <source>
        <strain evidence="19">CBS 958.72</strain>
    </source>
</reference>
<dbReference type="GO" id="GO:0008270">
    <property type="term" value="F:zinc ion binding"/>
    <property type="evidence" value="ECO:0007669"/>
    <property type="project" value="UniProtKB-KW"/>
</dbReference>
<dbReference type="GO" id="GO:0005829">
    <property type="term" value="C:cytosol"/>
    <property type="evidence" value="ECO:0007669"/>
    <property type="project" value="UniProtKB-SubCell"/>
</dbReference>
<evidence type="ECO:0000256" key="16">
    <source>
        <dbReference type="RuleBase" id="RU367090"/>
    </source>
</evidence>
<dbReference type="InterPro" id="IPR054476">
    <property type="entry name" value="Ltn1_N"/>
</dbReference>
<feature type="region of interest" description="Disordered" evidence="17">
    <location>
        <begin position="833"/>
        <end position="853"/>
    </location>
</feature>
<dbReference type="FunFam" id="3.30.40.10:FF:000038">
    <property type="entry name" value="E3 ubiquitin-protein ligase listerin"/>
    <property type="match status" value="1"/>
</dbReference>
<evidence type="ECO:0000256" key="9">
    <source>
        <dbReference type="ARBA" id="ARBA00022723"/>
    </source>
</evidence>
<dbReference type="PANTHER" id="PTHR12389">
    <property type="entry name" value="ZINC FINGER PROTEIN 294"/>
    <property type="match status" value="1"/>
</dbReference>
<dbReference type="Pfam" id="PF23280">
    <property type="entry name" value="TPR_26"/>
    <property type="match status" value="1"/>
</dbReference>
<dbReference type="GO" id="GO:1990116">
    <property type="term" value="P:ribosome-associated ubiquitin-dependent protein catabolic process"/>
    <property type="evidence" value="ECO:0007669"/>
    <property type="project" value="UniProtKB-UniRule"/>
</dbReference>
<evidence type="ECO:0000256" key="10">
    <source>
        <dbReference type="ARBA" id="ARBA00022737"/>
    </source>
</evidence>
<dbReference type="InterPro" id="IPR039795">
    <property type="entry name" value="LTN1/Rkr1"/>
</dbReference>
<keyword evidence="9 16" id="KW-0479">Metal-binding</keyword>